<evidence type="ECO:0000256" key="2">
    <source>
        <dbReference type="ARBA" id="ARBA00022801"/>
    </source>
</evidence>
<dbReference type="InterPro" id="IPR029058">
    <property type="entry name" value="AB_hydrolase_fold"/>
</dbReference>
<keyword evidence="2" id="KW-0378">Hydrolase</keyword>
<dbReference type="EMBL" id="VIVN01000005">
    <property type="protein sequence ID" value="TWE01717.1"/>
    <property type="molecule type" value="Genomic_DNA"/>
</dbReference>
<dbReference type="InterPro" id="IPR050565">
    <property type="entry name" value="LYPA1-2/EST-like"/>
</dbReference>
<dbReference type="PANTHER" id="PTHR10655">
    <property type="entry name" value="LYSOPHOSPHOLIPASE-RELATED"/>
    <property type="match status" value="1"/>
</dbReference>
<dbReference type="Pfam" id="PF02230">
    <property type="entry name" value="Abhydrolase_2"/>
    <property type="match status" value="1"/>
</dbReference>
<comment type="similarity">
    <text evidence="1">Belongs to the AB hydrolase superfamily. AB hydrolase 2 family.</text>
</comment>
<dbReference type="GO" id="GO:0016787">
    <property type="term" value="F:hydrolase activity"/>
    <property type="evidence" value="ECO:0007669"/>
    <property type="project" value="UniProtKB-KW"/>
</dbReference>
<evidence type="ECO:0000313" key="5">
    <source>
        <dbReference type="Proteomes" id="UP000319671"/>
    </source>
</evidence>
<dbReference type="RefSeq" id="WP_144564944.1">
    <property type="nucleotide sequence ID" value="NZ_VIVN01000005.1"/>
</dbReference>
<feature type="domain" description="Phospholipase/carboxylesterase/thioesterase" evidence="3">
    <location>
        <begin position="21"/>
        <end position="209"/>
    </location>
</feature>
<gene>
    <name evidence="4" type="ORF">FB550_10583</name>
</gene>
<sequence length="214" mass="24358">MTAPMIYELRRPAKMEMGKTYPALFLLHGIGSNEQNMLPLVAGLENQFFIFSIRGHLPQSPGYAFFTIEGYGKPHREVFDEGVKKLTSFIDYACGQYPIDEQQLFLLGFSQGAILSMTLGLTLGSRIKGIVALSGYIPAFVKEEYNIKPVDRLSIFISHGEMDQVLPFDWGVANYEYFRKLGANVTFRTYPEGHTVSIENHQDFIRWISEQIEK</sequence>
<dbReference type="Gene3D" id="3.40.50.1820">
    <property type="entry name" value="alpha/beta hydrolase"/>
    <property type="match status" value="1"/>
</dbReference>
<comment type="caution">
    <text evidence="4">The sequence shown here is derived from an EMBL/GenBank/DDBJ whole genome shotgun (WGS) entry which is preliminary data.</text>
</comment>
<organism evidence="4 5">
    <name type="scientific">Neobacillus bataviensis</name>
    <dbReference type="NCBI Taxonomy" id="220685"/>
    <lineage>
        <taxon>Bacteria</taxon>
        <taxon>Bacillati</taxon>
        <taxon>Bacillota</taxon>
        <taxon>Bacilli</taxon>
        <taxon>Bacillales</taxon>
        <taxon>Bacillaceae</taxon>
        <taxon>Neobacillus</taxon>
    </lineage>
</organism>
<dbReference type="Proteomes" id="UP000319671">
    <property type="component" value="Unassembled WGS sequence"/>
</dbReference>
<dbReference type="PANTHER" id="PTHR10655:SF17">
    <property type="entry name" value="LYSOPHOSPHOLIPASE-LIKE PROTEIN 1"/>
    <property type="match status" value="1"/>
</dbReference>
<dbReference type="InterPro" id="IPR003140">
    <property type="entry name" value="PLipase/COase/thioEstase"/>
</dbReference>
<evidence type="ECO:0000256" key="1">
    <source>
        <dbReference type="ARBA" id="ARBA00006499"/>
    </source>
</evidence>
<name>A0A561DEB4_9BACI</name>
<accession>A0A561DEB4</accession>
<keyword evidence="5" id="KW-1185">Reference proteome</keyword>
<dbReference type="SUPFAM" id="SSF53474">
    <property type="entry name" value="alpha/beta-Hydrolases"/>
    <property type="match status" value="1"/>
</dbReference>
<protein>
    <submittedName>
        <fullName evidence="4">Phospholipase/carboxylesterase</fullName>
    </submittedName>
</protein>
<proteinExistence type="inferred from homology"/>
<reference evidence="4 5" key="1">
    <citation type="submission" date="2019-06" db="EMBL/GenBank/DDBJ databases">
        <title>Sorghum-associated microbial communities from plants grown in Nebraska, USA.</title>
        <authorList>
            <person name="Schachtman D."/>
        </authorList>
    </citation>
    <scope>NUCLEOTIDE SEQUENCE [LARGE SCALE GENOMIC DNA]</scope>
    <source>
        <strain evidence="4 5">2482</strain>
    </source>
</reference>
<dbReference type="AlphaFoldDB" id="A0A561DEB4"/>
<evidence type="ECO:0000313" key="4">
    <source>
        <dbReference type="EMBL" id="TWE01717.1"/>
    </source>
</evidence>
<evidence type="ECO:0000259" key="3">
    <source>
        <dbReference type="Pfam" id="PF02230"/>
    </source>
</evidence>